<dbReference type="InterPro" id="IPR027268">
    <property type="entry name" value="Peptidase_M4/M1_CTD_sf"/>
</dbReference>
<evidence type="ECO:0000313" key="4">
    <source>
        <dbReference type="Proteomes" id="UP001501758"/>
    </source>
</evidence>
<gene>
    <name evidence="3" type="ORF">GCM10009430_47450</name>
</gene>
<organism evidence="3 4">
    <name type="scientific">Aquimarina litoralis</name>
    <dbReference type="NCBI Taxonomy" id="584605"/>
    <lineage>
        <taxon>Bacteria</taxon>
        <taxon>Pseudomonadati</taxon>
        <taxon>Bacteroidota</taxon>
        <taxon>Flavobacteriia</taxon>
        <taxon>Flavobacteriales</taxon>
        <taxon>Flavobacteriaceae</taxon>
        <taxon>Aquimarina</taxon>
    </lineage>
</organism>
<accession>A0ABP3UKS2</accession>
<evidence type="ECO:0000259" key="2">
    <source>
        <dbReference type="Pfam" id="PF17899"/>
    </source>
</evidence>
<feature type="domain" description="Peptidase M61 N-terminal" evidence="2">
    <location>
        <begin position="42"/>
        <end position="220"/>
    </location>
</feature>
<dbReference type="InterPro" id="IPR040756">
    <property type="entry name" value="Peptidase_M61_N"/>
</dbReference>
<dbReference type="Proteomes" id="UP001501758">
    <property type="component" value="Unassembled WGS sequence"/>
</dbReference>
<dbReference type="RefSeq" id="WP_343914739.1">
    <property type="nucleotide sequence ID" value="NZ_BAAAGE010000007.1"/>
</dbReference>
<dbReference type="Pfam" id="PF17899">
    <property type="entry name" value="Peptidase_M61_N"/>
    <property type="match status" value="1"/>
</dbReference>
<evidence type="ECO:0000259" key="1">
    <source>
        <dbReference type="Pfam" id="PF05299"/>
    </source>
</evidence>
<reference evidence="4" key="1">
    <citation type="journal article" date="2019" name="Int. J. Syst. Evol. Microbiol.">
        <title>The Global Catalogue of Microorganisms (GCM) 10K type strain sequencing project: providing services to taxonomists for standard genome sequencing and annotation.</title>
        <authorList>
            <consortium name="The Broad Institute Genomics Platform"/>
            <consortium name="The Broad Institute Genome Sequencing Center for Infectious Disease"/>
            <person name="Wu L."/>
            <person name="Ma J."/>
        </authorList>
    </citation>
    <scope>NUCLEOTIDE SEQUENCE [LARGE SCALE GENOMIC DNA]</scope>
    <source>
        <strain evidence="4">JCM 15974</strain>
    </source>
</reference>
<dbReference type="EMBL" id="BAAAGE010000007">
    <property type="protein sequence ID" value="GAA0733348.1"/>
    <property type="molecule type" value="Genomic_DNA"/>
</dbReference>
<dbReference type="Pfam" id="PF05299">
    <property type="entry name" value="Peptidase_M61"/>
    <property type="match status" value="1"/>
</dbReference>
<keyword evidence="4" id="KW-1185">Reference proteome</keyword>
<dbReference type="Gene3D" id="2.60.40.3650">
    <property type="match status" value="1"/>
</dbReference>
<evidence type="ECO:0000313" key="3">
    <source>
        <dbReference type="EMBL" id="GAA0733348.1"/>
    </source>
</evidence>
<dbReference type="Gene3D" id="1.10.390.10">
    <property type="entry name" value="Neutral Protease Domain 2"/>
    <property type="match status" value="1"/>
</dbReference>
<name>A0ABP3UKS2_9FLAO</name>
<dbReference type="PROSITE" id="PS51257">
    <property type="entry name" value="PROKAR_LIPOPROTEIN"/>
    <property type="match status" value="1"/>
</dbReference>
<comment type="caution">
    <text evidence="3">The sequence shown here is derived from an EMBL/GenBank/DDBJ whole genome shotgun (WGS) entry which is preliminary data.</text>
</comment>
<proteinExistence type="predicted"/>
<protein>
    <submittedName>
        <fullName evidence="3">Peptidase M61</fullName>
    </submittedName>
</protein>
<dbReference type="InterPro" id="IPR007963">
    <property type="entry name" value="Peptidase_M61_catalytic"/>
</dbReference>
<feature type="domain" description="Peptidase M61 catalytic" evidence="1">
    <location>
        <begin position="319"/>
        <end position="426"/>
    </location>
</feature>
<sequence>MLKQITLIRTYVLYSILLYAIASCKSVEPVIRIDTTPVIASLDLVNIIDDKVSVELKISNIETDTISYYLPKIVPGTYQNNDYGKYIEQFKAFDIDDNELDVEKLGDNRWKISNSNSLRRITYLVNDTFDIEETHQVFSPTGTNISPNENFILNLYAFIGYFGKMKEKKYNLFIKHPIEMEASTSLSEYLPKDPPKGSTYDTDLFIFKRYADLADSPIMYTVPDRVTFNINEIEVLLSVYSPNKVYRAAQLMPQMERMIRAQKNFLGYINTTKKYSVLLYLSTAKNGDAKGFGALEHNTSTVVVLPESIPLEKLDESLTDVVSHEFFHIVTPLSIHSEEIHNFDYNNAKMSKHLWLYEGTVEYFSLLFQINQALIGKEVFFERILEKINNSKNFDDTHSFAEMSKNILQSPYLENYGNVYEKGALISMCIDIIMREKSSGAYGILDLIKGLSGRFGSENPFKDDELIDIIKEVSYPEVADFLNAHVINNIPIDYGFYLKKVGLIYNSVEIPSGYFIHEQEPFIKGSESTKKVMFTEGAERSNFLRKVGIKKNDILLGINTKEYSIKNIYDLFSDSNKWKVGDDILFTIERNNQILKFNSKVISPTIEKVILKENPDATTQQISTLKSWIND</sequence>